<evidence type="ECO:0000313" key="6">
    <source>
        <dbReference type="Proteomes" id="UP000761264"/>
    </source>
</evidence>
<reference evidence="5" key="1">
    <citation type="submission" date="2020-03" db="EMBL/GenBank/DDBJ databases">
        <title>Genome of Pelagibius litoralis DSM 21314T.</title>
        <authorList>
            <person name="Wang G."/>
        </authorList>
    </citation>
    <scope>NUCLEOTIDE SEQUENCE</scope>
    <source>
        <strain evidence="5">DSM 21314</strain>
    </source>
</reference>
<evidence type="ECO:0000256" key="1">
    <source>
        <dbReference type="ARBA" id="ARBA00023125"/>
    </source>
</evidence>
<dbReference type="Gene3D" id="1.25.40.10">
    <property type="entry name" value="Tetratricopeptide repeat domain"/>
    <property type="match status" value="1"/>
</dbReference>
<dbReference type="AlphaFoldDB" id="A0A967KB44"/>
<comment type="caution">
    <text evidence="5">The sequence shown here is derived from an EMBL/GenBank/DDBJ whole genome shotgun (WGS) entry which is preliminary data.</text>
</comment>
<dbReference type="InterPro" id="IPR016032">
    <property type="entry name" value="Sig_transdc_resp-reg_C-effctor"/>
</dbReference>
<gene>
    <name evidence="5" type="ORF">HBA54_19850</name>
</gene>
<organism evidence="5 6">
    <name type="scientific">Pelagibius litoralis</name>
    <dbReference type="NCBI Taxonomy" id="374515"/>
    <lineage>
        <taxon>Bacteria</taxon>
        <taxon>Pseudomonadati</taxon>
        <taxon>Pseudomonadota</taxon>
        <taxon>Alphaproteobacteria</taxon>
        <taxon>Rhodospirillales</taxon>
        <taxon>Rhodovibrionaceae</taxon>
        <taxon>Pelagibius</taxon>
    </lineage>
</organism>
<feature type="DNA-binding region" description="OmpR/PhoB-type" evidence="3">
    <location>
        <begin position="1"/>
        <end position="99"/>
    </location>
</feature>
<keyword evidence="2" id="KW-0802">TPR repeat</keyword>
<evidence type="ECO:0000313" key="5">
    <source>
        <dbReference type="EMBL" id="NIA70857.1"/>
    </source>
</evidence>
<dbReference type="CDD" id="cd00383">
    <property type="entry name" value="trans_reg_C"/>
    <property type="match status" value="1"/>
</dbReference>
<dbReference type="InterPro" id="IPR011990">
    <property type="entry name" value="TPR-like_helical_dom_sf"/>
</dbReference>
<sequence>MRTFQIGDWLVDPATRRISQGHSSQRLSPKALQVLIVLAEAGGAVVTRHALLDRVWSGVSVCEEVLTQAITELRRAFGDSARMPRFFETVHKSGYRLLLSVRHSAGPENEFNKPLPFPASTLAEVETGNLDLDSYVLFLQGCQAFNRGGAVNTHAAAAMFSEVIDAEPGYAPAYAGLARTLAFINMYYDPCKDSLLRASQACETGLGLAPSSHENLAAQGIVYSAAGDARRSYASFKTALRCRPDCGLTHYLLGRACFAAGDFTLAATILEQAARLNPEDFHSLVLAAKARRRLDDPQGARADLVRALARIEQYLLADPDDFRALADKACCLVELGEKERAFELAETLFRHSDPMSYYVVCFLARAGETAQAIMLLEDVVEAGWSHEAVLKVDPDVDTLRGEMRFRRIEQSLQAH</sequence>
<dbReference type="Gene3D" id="1.10.10.10">
    <property type="entry name" value="Winged helix-like DNA-binding domain superfamily/Winged helix DNA-binding domain"/>
    <property type="match status" value="1"/>
</dbReference>
<feature type="domain" description="OmpR/PhoB-type" evidence="4">
    <location>
        <begin position="1"/>
        <end position="99"/>
    </location>
</feature>
<dbReference type="GO" id="GO:0003677">
    <property type="term" value="F:DNA binding"/>
    <property type="evidence" value="ECO:0007669"/>
    <property type="project" value="UniProtKB-UniRule"/>
</dbReference>
<dbReference type="PROSITE" id="PS50005">
    <property type="entry name" value="TPR"/>
    <property type="match status" value="1"/>
</dbReference>
<dbReference type="SUPFAM" id="SSF46894">
    <property type="entry name" value="C-terminal effector domain of the bipartite response regulators"/>
    <property type="match status" value="1"/>
</dbReference>
<dbReference type="Pfam" id="PF00486">
    <property type="entry name" value="Trans_reg_C"/>
    <property type="match status" value="1"/>
</dbReference>
<dbReference type="Proteomes" id="UP000761264">
    <property type="component" value="Unassembled WGS sequence"/>
</dbReference>
<feature type="repeat" description="TPR" evidence="2">
    <location>
        <begin position="247"/>
        <end position="280"/>
    </location>
</feature>
<dbReference type="SMART" id="SM00028">
    <property type="entry name" value="TPR"/>
    <property type="match status" value="3"/>
</dbReference>
<dbReference type="SMART" id="SM00862">
    <property type="entry name" value="Trans_reg_C"/>
    <property type="match status" value="1"/>
</dbReference>
<name>A0A967KB44_9PROT</name>
<dbReference type="PANTHER" id="PTHR47691:SF3">
    <property type="entry name" value="HTH-TYPE TRANSCRIPTIONAL REGULATOR RV0890C-RELATED"/>
    <property type="match status" value="1"/>
</dbReference>
<evidence type="ECO:0000256" key="2">
    <source>
        <dbReference type="PROSITE-ProRule" id="PRU00339"/>
    </source>
</evidence>
<dbReference type="InterPro" id="IPR019734">
    <property type="entry name" value="TPR_rpt"/>
</dbReference>
<dbReference type="Pfam" id="PF13432">
    <property type="entry name" value="TPR_16"/>
    <property type="match status" value="1"/>
</dbReference>
<keyword evidence="6" id="KW-1185">Reference proteome</keyword>
<dbReference type="InterPro" id="IPR036388">
    <property type="entry name" value="WH-like_DNA-bd_sf"/>
</dbReference>
<dbReference type="PROSITE" id="PS51755">
    <property type="entry name" value="OMPR_PHOB"/>
    <property type="match status" value="1"/>
</dbReference>
<dbReference type="RefSeq" id="WP_167227878.1">
    <property type="nucleotide sequence ID" value="NZ_JAAQPH010000016.1"/>
</dbReference>
<dbReference type="InterPro" id="IPR001867">
    <property type="entry name" value="OmpR/PhoB-type_DNA-bd"/>
</dbReference>
<dbReference type="GO" id="GO:0000160">
    <property type="term" value="P:phosphorelay signal transduction system"/>
    <property type="evidence" value="ECO:0007669"/>
    <property type="project" value="InterPro"/>
</dbReference>
<evidence type="ECO:0000259" key="4">
    <source>
        <dbReference type="PROSITE" id="PS51755"/>
    </source>
</evidence>
<accession>A0A967KB44</accession>
<evidence type="ECO:0000256" key="3">
    <source>
        <dbReference type="PROSITE-ProRule" id="PRU01091"/>
    </source>
</evidence>
<proteinExistence type="predicted"/>
<dbReference type="SUPFAM" id="SSF48452">
    <property type="entry name" value="TPR-like"/>
    <property type="match status" value="1"/>
</dbReference>
<dbReference type="GO" id="GO:0006355">
    <property type="term" value="P:regulation of DNA-templated transcription"/>
    <property type="evidence" value="ECO:0007669"/>
    <property type="project" value="InterPro"/>
</dbReference>
<keyword evidence="1 3" id="KW-0238">DNA-binding</keyword>
<dbReference type="PANTHER" id="PTHR47691">
    <property type="entry name" value="REGULATOR-RELATED"/>
    <property type="match status" value="1"/>
</dbReference>
<protein>
    <submittedName>
        <fullName evidence="5">Tetratricopeptide repeat protein</fullName>
    </submittedName>
</protein>
<dbReference type="EMBL" id="JAAQPH010000016">
    <property type="protein sequence ID" value="NIA70857.1"/>
    <property type="molecule type" value="Genomic_DNA"/>
</dbReference>